<dbReference type="eggNOG" id="ENOG5030MEJ">
    <property type="taxonomic scope" value="Bacteria"/>
</dbReference>
<dbReference type="EMBL" id="CP007154">
    <property type="protein sequence ID" value="AHH45503.1"/>
    <property type="molecule type" value="Genomic_DNA"/>
</dbReference>
<dbReference type="OrthoDB" id="394917at2"/>
<dbReference type="PATRIC" id="fig|743966.3.peg.504"/>
<accession>W5V187</accession>
<sequence>MKKEIVFLTAQKSTWPLINALQKSNPKIPSLIPYYNQTFKYDSDFLPVKLELSDSNGLNSQAEIAFHLQNQINLNQPLPDIILADEWSANILIKNKLAFNFNNSNLKASLFLNPIVKLLNPEISSGFFNLPFNVADINAPRVNLDILYLFFKILKDGGAQISPKNKIYNKSQNSFNPNKNAIKNNILNFVKPANSKVFEHILIKDNFLEVTEELMWICNEFIKGLLPIEEKIHLLNDSVVDLNIFVWDYSEKNLIKLFLSKTKIKNNWYNYENREKLIILLKEVKQNFCFTIKNNEYSKNICAIKFLKTYQNQWGNYELLQYRSIFGLVTGVGLRYAVDSYFTRKYFASEGQDKDKISNFTSYKNIETLNQTVFESCSFFQKPTYLLGGSSIIVGLSKDPQVNKATIKFLNWLYTGEIKVNKITMSTQEFLNKHSGYFIPFNNIFEKQNLKSKNKKSLKLFAKIKKYEQNKGISNTNEFFGTINWETYLDYFNLKTVISSLKSLQKINYFFKNNDNKPILLTSGHNNFYEYELTKLIYDFLVSENLDLNLLEKIKDY</sequence>
<dbReference type="InterPro" id="IPR004890">
    <property type="entry name" value="Lipoprotein_10_C"/>
</dbReference>
<evidence type="ECO:0000259" key="2">
    <source>
        <dbReference type="Pfam" id="PF03202"/>
    </source>
</evidence>
<dbReference type="KEGG" id="mbc:MYB_02505"/>
<feature type="domain" description="Mycoplasma lipoprotein C-terminal" evidence="2">
    <location>
        <begin position="393"/>
        <end position="471"/>
    </location>
</feature>
<keyword evidence="4" id="KW-1185">Reference proteome</keyword>
<proteinExistence type="inferred from homology"/>
<gene>
    <name evidence="3" type="ORF">MYB_02505</name>
</gene>
<dbReference type="RefSeq" id="WP_022935125.1">
    <property type="nucleotide sequence ID" value="NZ_CP007154.1"/>
</dbReference>
<protein>
    <recommendedName>
        <fullName evidence="2">Mycoplasma lipoprotein C-terminal domain-containing protein</fullName>
    </recommendedName>
</protein>
<comment type="similarity">
    <text evidence="1">Belongs to the MG185/MG260 family.</text>
</comment>
<evidence type="ECO:0000313" key="4">
    <source>
        <dbReference type="Proteomes" id="UP000019229"/>
    </source>
</evidence>
<dbReference type="Pfam" id="PF03202">
    <property type="entry name" value="Lipoprotein_10"/>
    <property type="match status" value="1"/>
</dbReference>
<dbReference type="HOGENOM" id="CLU_030256_0_0_14"/>
<reference evidence="3 4" key="1">
    <citation type="journal article" date="2014" name="Genome Announc.">
        <title>Complete Genome Sequence of Mycoplasma bovoculi Strain M165/69T (ATCC 29104).</title>
        <authorList>
            <person name="Calcutt M.J."/>
            <person name="Foecking M.F."/>
        </authorList>
    </citation>
    <scope>NUCLEOTIDE SEQUENCE [LARGE SCALE GENOMIC DNA]</scope>
    <source>
        <strain evidence="3">M165/69</strain>
    </source>
</reference>
<dbReference type="Proteomes" id="UP000019229">
    <property type="component" value="Chromosome"/>
</dbReference>
<dbReference type="STRING" id="743966.MYB_02505"/>
<organism evidence="3 4">
    <name type="scientific">Mesomycoplasma bovoculi M165/69</name>
    <dbReference type="NCBI Taxonomy" id="743966"/>
    <lineage>
        <taxon>Bacteria</taxon>
        <taxon>Bacillati</taxon>
        <taxon>Mycoplasmatota</taxon>
        <taxon>Mycoplasmoidales</taxon>
        <taxon>Metamycoplasmataceae</taxon>
        <taxon>Mesomycoplasma</taxon>
    </lineage>
</organism>
<name>W5V187_9BACT</name>
<evidence type="ECO:0000313" key="3">
    <source>
        <dbReference type="EMBL" id="AHH45503.1"/>
    </source>
</evidence>
<dbReference type="AlphaFoldDB" id="W5V187"/>
<evidence type="ECO:0000256" key="1">
    <source>
        <dbReference type="ARBA" id="ARBA00009031"/>
    </source>
</evidence>